<comment type="function">
    <text evidence="2">One of several proteins that assist in the late maturation steps of the functional core of the 30S ribosomal subunit. Associates with free 30S ribosomal subunits (but not with 30S subunits that are part of 70S ribosomes or polysomes). Required for efficient processing of 16S rRNA. May interact with the 5'-terminal helix region of 16S rRNA.</text>
</comment>
<dbReference type="Gene3D" id="3.30.300.20">
    <property type="match status" value="1"/>
</dbReference>
<evidence type="ECO:0000256" key="2">
    <source>
        <dbReference type="HAMAP-Rule" id="MF_00003"/>
    </source>
</evidence>
<protein>
    <recommendedName>
        <fullName evidence="2">Ribosome-binding factor A</fullName>
    </recommendedName>
</protein>
<dbReference type="PROSITE" id="PS01319">
    <property type="entry name" value="RBFA"/>
    <property type="match status" value="1"/>
</dbReference>
<dbReference type="Pfam" id="PF02033">
    <property type="entry name" value="RBFA"/>
    <property type="match status" value="1"/>
</dbReference>
<dbReference type="PANTHER" id="PTHR33515:SF1">
    <property type="entry name" value="RIBOSOME-BINDING FACTOR A, CHLOROPLASTIC-RELATED"/>
    <property type="match status" value="1"/>
</dbReference>
<keyword evidence="1 2" id="KW-0690">Ribosome biogenesis</keyword>
<comment type="similarity">
    <text evidence="2">Belongs to the RbfA family.</text>
</comment>
<dbReference type="STRING" id="1163617.SCD_n01714"/>
<accession>S6AAA8</accession>
<dbReference type="EMBL" id="AP013066">
    <property type="protein sequence ID" value="BAN35535.1"/>
    <property type="molecule type" value="Genomic_DNA"/>
</dbReference>
<dbReference type="HAMAP" id="MF_00003">
    <property type="entry name" value="RbfA"/>
    <property type="match status" value="1"/>
</dbReference>
<dbReference type="GO" id="GO:0043024">
    <property type="term" value="F:ribosomal small subunit binding"/>
    <property type="evidence" value="ECO:0007669"/>
    <property type="project" value="TreeGrafter"/>
</dbReference>
<dbReference type="AlphaFoldDB" id="S6AAA8"/>
<evidence type="ECO:0000313" key="3">
    <source>
        <dbReference type="EMBL" id="BAN35535.1"/>
    </source>
</evidence>
<dbReference type="HOGENOM" id="CLU_089475_5_0_4"/>
<keyword evidence="4" id="KW-1185">Reference proteome</keyword>
<comment type="subunit">
    <text evidence="2">Monomer. Binds 30S ribosomal subunits, but not 50S ribosomal subunits or 70S ribosomes.</text>
</comment>
<dbReference type="eggNOG" id="COG0858">
    <property type="taxonomic scope" value="Bacteria"/>
</dbReference>
<dbReference type="InterPro" id="IPR020053">
    <property type="entry name" value="Ribosome-bd_factorA_CS"/>
</dbReference>
<dbReference type="GO" id="GO:0030490">
    <property type="term" value="P:maturation of SSU-rRNA"/>
    <property type="evidence" value="ECO:0007669"/>
    <property type="project" value="UniProtKB-UniRule"/>
</dbReference>
<dbReference type="Proteomes" id="UP000015559">
    <property type="component" value="Chromosome"/>
</dbReference>
<dbReference type="GO" id="GO:0005829">
    <property type="term" value="C:cytosol"/>
    <property type="evidence" value="ECO:0007669"/>
    <property type="project" value="TreeGrafter"/>
</dbReference>
<keyword evidence="2" id="KW-0963">Cytoplasm</keyword>
<comment type="subcellular location">
    <subcellularLocation>
        <location evidence="2">Cytoplasm</location>
    </subcellularLocation>
</comment>
<dbReference type="RefSeq" id="WP_009205508.1">
    <property type="nucleotide sequence ID" value="NC_022357.1"/>
</dbReference>
<gene>
    <name evidence="2 3" type="primary">rbfA</name>
    <name evidence="3" type="ORF">SCD_n01714</name>
</gene>
<sequence>MGKAFLRTSRVAEQIQRELADLIQMEVKDPRVGMVTLTGVEVTPDYAHAKVYFTTMKAAEQAPKAQAGLEHAAGFLRSQLAHRMKLRIMPQLHFIYDTSVEHGVRLSQLIDEAVSSDKAHQREE</sequence>
<dbReference type="InterPro" id="IPR015946">
    <property type="entry name" value="KH_dom-like_a/b"/>
</dbReference>
<dbReference type="InterPro" id="IPR000238">
    <property type="entry name" value="RbfA"/>
</dbReference>
<evidence type="ECO:0000256" key="1">
    <source>
        <dbReference type="ARBA" id="ARBA00022517"/>
    </source>
</evidence>
<dbReference type="PANTHER" id="PTHR33515">
    <property type="entry name" value="RIBOSOME-BINDING FACTOR A, CHLOROPLASTIC-RELATED"/>
    <property type="match status" value="1"/>
</dbReference>
<dbReference type="OrthoDB" id="307788at2"/>
<proteinExistence type="inferred from homology"/>
<name>S6AAA8_SULDS</name>
<dbReference type="InterPro" id="IPR023799">
    <property type="entry name" value="RbfA_dom_sf"/>
</dbReference>
<organism evidence="3 4">
    <name type="scientific">Sulfuricella denitrificans (strain DSM 22764 / NBRC 105220 / skB26)</name>
    <dbReference type="NCBI Taxonomy" id="1163617"/>
    <lineage>
        <taxon>Bacteria</taxon>
        <taxon>Pseudomonadati</taxon>
        <taxon>Pseudomonadota</taxon>
        <taxon>Betaproteobacteria</taxon>
        <taxon>Nitrosomonadales</taxon>
        <taxon>Sulfuricellaceae</taxon>
        <taxon>Sulfuricella</taxon>
    </lineage>
</organism>
<dbReference type="NCBIfam" id="TIGR00082">
    <property type="entry name" value="rbfA"/>
    <property type="match status" value="1"/>
</dbReference>
<dbReference type="SUPFAM" id="SSF89919">
    <property type="entry name" value="Ribosome-binding factor A, RbfA"/>
    <property type="match status" value="1"/>
</dbReference>
<dbReference type="KEGG" id="sdr:SCD_n01714"/>
<reference evidence="3 4" key="1">
    <citation type="journal article" date="2012" name="Appl. Environ. Microbiol.">
        <title>Draft genome sequence of a psychrotolerant sulfur-oxidizing bacterium, Sulfuricella denitrificans skB26, and proteomic insights into cold adaptation.</title>
        <authorList>
            <person name="Watanabe T."/>
            <person name="Kojima H."/>
            <person name="Fukui M."/>
        </authorList>
    </citation>
    <scope>NUCLEOTIDE SEQUENCE [LARGE SCALE GENOMIC DNA]</scope>
    <source>
        <strain evidence="4">skB26</strain>
    </source>
</reference>
<evidence type="ECO:0000313" key="4">
    <source>
        <dbReference type="Proteomes" id="UP000015559"/>
    </source>
</evidence>